<accession>A0AAD8HJH2</accession>
<proteinExistence type="predicted"/>
<dbReference type="PANTHER" id="PTHR33710:SF64">
    <property type="entry name" value="ENDONUCLEASE_EXONUCLEASE_PHOSPHATASE DOMAIN-CONTAINING PROTEIN"/>
    <property type="match status" value="1"/>
</dbReference>
<dbReference type="PANTHER" id="PTHR33710">
    <property type="entry name" value="BNAC02G09200D PROTEIN"/>
    <property type="match status" value="1"/>
</dbReference>
<reference evidence="2" key="2">
    <citation type="submission" date="2023-05" db="EMBL/GenBank/DDBJ databases">
        <authorList>
            <person name="Schelkunov M.I."/>
        </authorList>
    </citation>
    <scope>NUCLEOTIDE SEQUENCE</scope>
    <source>
        <strain evidence="2">Hsosn_3</strain>
        <tissue evidence="2">Leaf</tissue>
    </source>
</reference>
<evidence type="ECO:0000259" key="1">
    <source>
        <dbReference type="Pfam" id="PF03372"/>
    </source>
</evidence>
<comment type="caution">
    <text evidence="2">The sequence shown here is derived from an EMBL/GenBank/DDBJ whole genome shotgun (WGS) entry which is preliminary data.</text>
</comment>
<dbReference type="Pfam" id="PF03372">
    <property type="entry name" value="Exo_endo_phos"/>
    <property type="match status" value="1"/>
</dbReference>
<feature type="domain" description="Endonuclease/exonuclease/phosphatase" evidence="1">
    <location>
        <begin position="24"/>
        <end position="145"/>
    </location>
</feature>
<protein>
    <recommendedName>
        <fullName evidence="1">Endonuclease/exonuclease/phosphatase domain-containing protein</fullName>
    </recommendedName>
</protein>
<evidence type="ECO:0000313" key="3">
    <source>
        <dbReference type="Proteomes" id="UP001237642"/>
    </source>
</evidence>
<reference evidence="2" key="1">
    <citation type="submission" date="2023-02" db="EMBL/GenBank/DDBJ databases">
        <title>Genome of toxic invasive species Heracleum sosnowskyi carries increased number of genes despite the absence of recent whole-genome duplications.</title>
        <authorList>
            <person name="Schelkunov M."/>
            <person name="Shtratnikova V."/>
            <person name="Makarenko M."/>
            <person name="Klepikova A."/>
            <person name="Omelchenko D."/>
            <person name="Novikova G."/>
            <person name="Obukhova E."/>
            <person name="Bogdanov V."/>
            <person name="Penin A."/>
            <person name="Logacheva M."/>
        </authorList>
    </citation>
    <scope>NUCLEOTIDE SEQUENCE</scope>
    <source>
        <strain evidence="2">Hsosn_3</strain>
        <tissue evidence="2">Leaf</tissue>
    </source>
</reference>
<dbReference type="InterPro" id="IPR005135">
    <property type="entry name" value="Endo/exonuclease/phosphatase"/>
</dbReference>
<dbReference type="AlphaFoldDB" id="A0AAD8HJH2"/>
<dbReference type="Proteomes" id="UP001237642">
    <property type="component" value="Unassembled WGS sequence"/>
</dbReference>
<dbReference type="EMBL" id="JAUIZM010000009">
    <property type="protein sequence ID" value="KAK1367210.1"/>
    <property type="molecule type" value="Genomic_DNA"/>
</dbReference>
<dbReference type="GO" id="GO:0003824">
    <property type="term" value="F:catalytic activity"/>
    <property type="evidence" value="ECO:0007669"/>
    <property type="project" value="InterPro"/>
</dbReference>
<name>A0AAD8HJH2_9APIA</name>
<sequence>MSSAIEDISQAMNSIVLEDEEEGGITIKEGNGGIGDGPYVNWSVWGTDRTKRRATWDLIRKLSGDSDKPWCIIGDMNNIPSQSEKKGGRRYPNWLVQGFRDVVEECELSDLDMQGYPFTWERGHGTAEWVEIRLDRALVTKSWTDIFQDAKLINMECSFAQTCWEKHGINNDAQPHESFAEWMENSFNSWDQRKDNWVL</sequence>
<evidence type="ECO:0000313" key="2">
    <source>
        <dbReference type="EMBL" id="KAK1367210.1"/>
    </source>
</evidence>
<organism evidence="2 3">
    <name type="scientific">Heracleum sosnowskyi</name>
    <dbReference type="NCBI Taxonomy" id="360622"/>
    <lineage>
        <taxon>Eukaryota</taxon>
        <taxon>Viridiplantae</taxon>
        <taxon>Streptophyta</taxon>
        <taxon>Embryophyta</taxon>
        <taxon>Tracheophyta</taxon>
        <taxon>Spermatophyta</taxon>
        <taxon>Magnoliopsida</taxon>
        <taxon>eudicotyledons</taxon>
        <taxon>Gunneridae</taxon>
        <taxon>Pentapetalae</taxon>
        <taxon>asterids</taxon>
        <taxon>campanulids</taxon>
        <taxon>Apiales</taxon>
        <taxon>Apiaceae</taxon>
        <taxon>Apioideae</taxon>
        <taxon>apioid superclade</taxon>
        <taxon>Tordylieae</taxon>
        <taxon>Tordyliinae</taxon>
        <taxon>Heracleum</taxon>
    </lineage>
</organism>
<dbReference type="InterPro" id="IPR036691">
    <property type="entry name" value="Endo/exonu/phosph_ase_sf"/>
</dbReference>
<gene>
    <name evidence="2" type="ORF">POM88_042771</name>
</gene>
<dbReference type="SUPFAM" id="SSF56219">
    <property type="entry name" value="DNase I-like"/>
    <property type="match status" value="1"/>
</dbReference>
<keyword evidence="3" id="KW-1185">Reference proteome</keyword>
<dbReference type="Gene3D" id="3.60.10.10">
    <property type="entry name" value="Endonuclease/exonuclease/phosphatase"/>
    <property type="match status" value="1"/>
</dbReference>